<organism evidence="2">
    <name type="scientific">Candidatus Kentrum eta</name>
    <dbReference type="NCBI Taxonomy" id="2126337"/>
    <lineage>
        <taxon>Bacteria</taxon>
        <taxon>Pseudomonadati</taxon>
        <taxon>Pseudomonadota</taxon>
        <taxon>Gammaproteobacteria</taxon>
        <taxon>Candidatus Kentrum</taxon>
    </lineage>
</organism>
<sequence>MSRNYDPYAKVIFHGVSALKICPQCPPIRSMSASLFAPIFHLGFLSNGHLVMKHDPTLHKALMRRFITHDYGCR</sequence>
<dbReference type="EMBL" id="CAADFI010000308">
    <property type="protein sequence ID" value="VFK02846.1"/>
    <property type="molecule type" value="Genomic_DNA"/>
</dbReference>
<dbReference type="EMBL" id="CAADFG010000305">
    <property type="protein sequence ID" value="VFK03070.1"/>
    <property type="molecule type" value="Genomic_DNA"/>
</dbReference>
<reference evidence="2" key="1">
    <citation type="submission" date="2019-02" db="EMBL/GenBank/DDBJ databases">
        <authorList>
            <person name="Gruber-Vodicka R. H."/>
            <person name="Seah K. B. B."/>
        </authorList>
    </citation>
    <scope>NUCLEOTIDE SEQUENCE</scope>
    <source>
        <strain evidence="3">BECK_SA2B12</strain>
        <strain evidence="2">BECK_SA2B15</strain>
        <strain evidence="1">BECK_SA2B20</strain>
    </source>
</reference>
<gene>
    <name evidence="2" type="ORF">BECKH772A_GA0070896_103053</name>
    <name evidence="1" type="ORF">BECKH772B_GA0070898_103083</name>
    <name evidence="3" type="ORF">BECKH772C_GA0070978_103083</name>
</gene>
<proteinExistence type="predicted"/>
<evidence type="ECO:0000313" key="1">
    <source>
        <dbReference type="EMBL" id="VFK02846.1"/>
    </source>
</evidence>
<accession>A0A450VE77</accession>
<dbReference type="AlphaFoldDB" id="A0A450VE77"/>
<protein>
    <submittedName>
        <fullName evidence="2">Uncharacterized protein</fullName>
    </submittedName>
</protein>
<evidence type="ECO:0000313" key="3">
    <source>
        <dbReference type="EMBL" id="VFK05879.1"/>
    </source>
</evidence>
<dbReference type="EMBL" id="CAADFJ010000308">
    <property type="protein sequence ID" value="VFK05879.1"/>
    <property type="molecule type" value="Genomic_DNA"/>
</dbReference>
<name>A0A450VE77_9GAMM</name>
<evidence type="ECO:0000313" key="2">
    <source>
        <dbReference type="EMBL" id="VFK03070.1"/>
    </source>
</evidence>